<evidence type="ECO:0000256" key="1">
    <source>
        <dbReference type="ARBA" id="ARBA00022448"/>
    </source>
</evidence>
<dbReference type="RefSeq" id="WP_250429676.1">
    <property type="nucleotide sequence ID" value="NZ_JALPRR010000002.1"/>
</dbReference>
<name>A0ABW5CSG1_9BACT</name>
<evidence type="ECO:0000313" key="7">
    <source>
        <dbReference type="EMBL" id="MFD2244950.1"/>
    </source>
</evidence>
<dbReference type="PROSITE" id="PS51257">
    <property type="entry name" value="PROKAR_LIPOPROTEIN"/>
    <property type="match status" value="1"/>
</dbReference>
<organism evidence="7 8">
    <name type="scientific">Pontibacter ruber</name>
    <dbReference type="NCBI Taxonomy" id="1343895"/>
    <lineage>
        <taxon>Bacteria</taxon>
        <taxon>Pseudomonadati</taxon>
        <taxon>Bacteroidota</taxon>
        <taxon>Cytophagia</taxon>
        <taxon>Cytophagales</taxon>
        <taxon>Hymenobacteraceae</taxon>
        <taxon>Pontibacter</taxon>
    </lineage>
</organism>
<dbReference type="PANTHER" id="PTHR38439">
    <property type="entry name" value="AURACYANIN-B"/>
    <property type="match status" value="1"/>
</dbReference>
<dbReference type="InterPro" id="IPR008972">
    <property type="entry name" value="Cupredoxin"/>
</dbReference>
<evidence type="ECO:0000256" key="2">
    <source>
        <dbReference type="ARBA" id="ARBA00022723"/>
    </source>
</evidence>
<keyword evidence="1" id="KW-0813">Transport</keyword>
<dbReference type="CDD" id="cd04233">
    <property type="entry name" value="Auracyanin"/>
    <property type="match status" value="1"/>
</dbReference>
<dbReference type="Proteomes" id="UP001597374">
    <property type="component" value="Unassembled WGS sequence"/>
</dbReference>
<dbReference type="Pfam" id="PF00127">
    <property type="entry name" value="Copper-bind"/>
    <property type="match status" value="1"/>
</dbReference>
<dbReference type="PROSITE" id="PS00196">
    <property type="entry name" value="COPPER_BLUE"/>
    <property type="match status" value="1"/>
</dbReference>
<dbReference type="InterPro" id="IPR000923">
    <property type="entry name" value="BlueCu_1"/>
</dbReference>
<keyword evidence="4" id="KW-0186">Copper</keyword>
<evidence type="ECO:0000256" key="3">
    <source>
        <dbReference type="ARBA" id="ARBA00022982"/>
    </source>
</evidence>
<feature type="domain" description="Blue (type 1) copper" evidence="6">
    <location>
        <begin position="63"/>
        <end position="179"/>
    </location>
</feature>
<comment type="caution">
    <text evidence="7">The sequence shown here is derived from an EMBL/GenBank/DDBJ whole genome shotgun (WGS) entry which is preliminary data.</text>
</comment>
<evidence type="ECO:0000259" key="6">
    <source>
        <dbReference type="Pfam" id="PF00127"/>
    </source>
</evidence>
<evidence type="ECO:0000256" key="4">
    <source>
        <dbReference type="ARBA" id="ARBA00023008"/>
    </source>
</evidence>
<dbReference type="Gene3D" id="2.60.40.420">
    <property type="entry name" value="Cupredoxins - blue copper proteins"/>
    <property type="match status" value="1"/>
</dbReference>
<dbReference type="InterPro" id="IPR028871">
    <property type="entry name" value="BlueCu_1_BS"/>
</dbReference>
<dbReference type="PANTHER" id="PTHR38439:SF3">
    <property type="entry name" value="COPPER-RESISTANT CUPROPROTEIN COPI"/>
    <property type="match status" value="1"/>
</dbReference>
<dbReference type="InterPro" id="IPR050845">
    <property type="entry name" value="Cu-binding_ET"/>
</dbReference>
<keyword evidence="8" id="KW-1185">Reference proteome</keyword>
<dbReference type="EMBL" id="JBHUIM010000001">
    <property type="protein sequence ID" value="MFD2244950.1"/>
    <property type="molecule type" value="Genomic_DNA"/>
</dbReference>
<keyword evidence="2" id="KW-0479">Metal-binding</keyword>
<protein>
    <submittedName>
        <fullName evidence="7">Cupredoxin domain-containing protein</fullName>
    </submittedName>
</protein>
<evidence type="ECO:0000313" key="8">
    <source>
        <dbReference type="Proteomes" id="UP001597374"/>
    </source>
</evidence>
<evidence type="ECO:0000256" key="5">
    <source>
        <dbReference type="SAM" id="SignalP"/>
    </source>
</evidence>
<keyword evidence="5" id="KW-0732">Signal</keyword>
<dbReference type="SUPFAM" id="SSF49503">
    <property type="entry name" value="Cupredoxins"/>
    <property type="match status" value="1"/>
</dbReference>
<reference evidence="8" key="1">
    <citation type="journal article" date="2019" name="Int. J. Syst. Evol. Microbiol.">
        <title>The Global Catalogue of Microorganisms (GCM) 10K type strain sequencing project: providing services to taxonomists for standard genome sequencing and annotation.</title>
        <authorList>
            <consortium name="The Broad Institute Genomics Platform"/>
            <consortium name="The Broad Institute Genome Sequencing Center for Infectious Disease"/>
            <person name="Wu L."/>
            <person name="Ma J."/>
        </authorList>
    </citation>
    <scope>NUCLEOTIDE SEQUENCE [LARGE SCALE GENOMIC DNA]</scope>
    <source>
        <strain evidence="8">CGMCC 4.1782</strain>
    </source>
</reference>
<proteinExistence type="predicted"/>
<gene>
    <name evidence="7" type="ORF">ACFSKP_01715</name>
</gene>
<keyword evidence="3" id="KW-0249">Electron transport</keyword>
<feature type="signal peptide" evidence="5">
    <location>
        <begin position="1"/>
        <end position="17"/>
    </location>
</feature>
<sequence>MKKLLICMMLGSSLMAACDGADNANRLEEETVATEDTVGAGSQAAAVDTILQKVNTVTLRAVGNSIQEVAFEPDTIEVAAGALVKLTLVNEGSEQPMVHNVIFTYRDKYRLVATEGARIGSSGNYTPQDTSLVIAASPMAKPGQTVEMDFEAPLKPGEYDFVCSYPGHYERMHGTLIVK</sequence>
<accession>A0ABW5CSG1</accession>
<feature type="chain" id="PRO_5046991346" evidence="5">
    <location>
        <begin position="18"/>
        <end position="179"/>
    </location>
</feature>